<protein>
    <submittedName>
        <fullName evidence="2">Uncharacterized protein</fullName>
    </submittedName>
</protein>
<evidence type="ECO:0000313" key="3">
    <source>
        <dbReference type="Proteomes" id="UP000823775"/>
    </source>
</evidence>
<evidence type="ECO:0000256" key="1">
    <source>
        <dbReference type="SAM" id="MobiDB-lite"/>
    </source>
</evidence>
<reference evidence="2 3" key="1">
    <citation type="journal article" date="2021" name="BMC Genomics">
        <title>Datura genome reveals duplications of psychoactive alkaloid biosynthetic genes and high mutation rate following tissue culture.</title>
        <authorList>
            <person name="Rajewski A."/>
            <person name="Carter-House D."/>
            <person name="Stajich J."/>
            <person name="Litt A."/>
        </authorList>
    </citation>
    <scope>NUCLEOTIDE SEQUENCE [LARGE SCALE GENOMIC DNA]</scope>
    <source>
        <strain evidence="2">AR-01</strain>
    </source>
</reference>
<name>A0ABS8SSF0_DATST</name>
<evidence type="ECO:0000313" key="2">
    <source>
        <dbReference type="EMBL" id="MCD7461951.1"/>
    </source>
</evidence>
<feature type="region of interest" description="Disordered" evidence="1">
    <location>
        <begin position="38"/>
        <end position="64"/>
    </location>
</feature>
<organism evidence="2 3">
    <name type="scientific">Datura stramonium</name>
    <name type="common">Jimsonweed</name>
    <name type="synonym">Common thornapple</name>
    <dbReference type="NCBI Taxonomy" id="4076"/>
    <lineage>
        <taxon>Eukaryota</taxon>
        <taxon>Viridiplantae</taxon>
        <taxon>Streptophyta</taxon>
        <taxon>Embryophyta</taxon>
        <taxon>Tracheophyta</taxon>
        <taxon>Spermatophyta</taxon>
        <taxon>Magnoliopsida</taxon>
        <taxon>eudicotyledons</taxon>
        <taxon>Gunneridae</taxon>
        <taxon>Pentapetalae</taxon>
        <taxon>asterids</taxon>
        <taxon>lamiids</taxon>
        <taxon>Solanales</taxon>
        <taxon>Solanaceae</taxon>
        <taxon>Solanoideae</taxon>
        <taxon>Datureae</taxon>
        <taxon>Datura</taxon>
    </lineage>
</organism>
<dbReference type="Proteomes" id="UP000823775">
    <property type="component" value="Unassembled WGS sequence"/>
</dbReference>
<gene>
    <name evidence="2" type="ORF">HAX54_047436</name>
</gene>
<proteinExistence type="predicted"/>
<comment type="caution">
    <text evidence="2">The sequence shown here is derived from an EMBL/GenBank/DDBJ whole genome shotgun (WGS) entry which is preliminary data.</text>
</comment>
<dbReference type="EMBL" id="JACEIK010000766">
    <property type="protein sequence ID" value="MCD7461951.1"/>
    <property type="molecule type" value="Genomic_DNA"/>
</dbReference>
<keyword evidence="3" id="KW-1185">Reference proteome</keyword>
<accession>A0ABS8SSF0</accession>
<sequence>MVISGSRIARVMVIELRVLSRKPLYFVCERQGHFQRGFPNAGQRVGGNADRSHSATPIRPHGAGLTRQGVDPVMGILDTEKPVIKNICRVIDPSGGAHRMPYGFLLS</sequence>